<evidence type="ECO:0000256" key="4">
    <source>
        <dbReference type="ARBA" id="ARBA00012045"/>
    </source>
</evidence>
<dbReference type="CDD" id="cd03431">
    <property type="entry name" value="NUDIX_DNA_Glycosylase_C-MutY"/>
    <property type="match status" value="1"/>
</dbReference>
<dbReference type="GO" id="GO:0051539">
    <property type="term" value="F:4 iron, 4 sulfur cluster binding"/>
    <property type="evidence" value="ECO:0007669"/>
    <property type="project" value="UniProtKB-UniRule"/>
</dbReference>
<evidence type="ECO:0000259" key="15">
    <source>
        <dbReference type="SMART" id="SM00478"/>
    </source>
</evidence>
<dbReference type="AlphaFoldDB" id="M2NF35"/>
<evidence type="ECO:0000256" key="3">
    <source>
        <dbReference type="ARBA" id="ARBA00008343"/>
    </source>
</evidence>
<dbReference type="RefSeq" id="WP_004802394.1">
    <property type="nucleotide sequence ID" value="NZ_AUGJ01000010.1"/>
</dbReference>
<evidence type="ECO:0000256" key="11">
    <source>
        <dbReference type="ARBA" id="ARBA00023014"/>
    </source>
</evidence>
<dbReference type="OrthoDB" id="9802365at2"/>
<evidence type="ECO:0000256" key="12">
    <source>
        <dbReference type="ARBA" id="ARBA00023204"/>
    </source>
</evidence>
<dbReference type="Pfam" id="PF00730">
    <property type="entry name" value="HhH-GPD"/>
    <property type="match status" value="1"/>
</dbReference>
<dbReference type="STRING" id="999415.HMPREF9943_00865"/>
<dbReference type="InterPro" id="IPR029119">
    <property type="entry name" value="MutY_C"/>
</dbReference>
<comment type="cofactor">
    <cofactor evidence="14">
        <name>[4Fe-4S] cluster</name>
        <dbReference type="ChEBI" id="CHEBI:49883"/>
    </cofactor>
    <text evidence="14">Binds 1 [4Fe-4S] cluster.</text>
</comment>
<dbReference type="PATRIC" id="fig|999415.3.peg.871"/>
<evidence type="ECO:0000256" key="1">
    <source>
        <dbReference type="ARBA" id="ARBA00000843"/>
    </source>
</evidence>
<gene>
    <name evidence="16" type="ORF">HMPREF9943_00865</name>
</gene>
<keyword evidence="12" id="KW-0234">DNA repair</keyword>
<keyword evidence="11" id="KW-0411">Iron-sulfur</keyword>
<dbReference type="PANTHER" id="PTHR42944:SF1">
    <property type="entry name" value="ADENINE DNA GLYCOSYLASE"/>
    <property type="match status" value="1"/>
</dbReference>
<evidence type="ECO:0000256" key="7">
    <source>
        <dbReference type="ARBA" id="ARBA00022723"/>
    </source>
</evidence>
<dbReference type="GO" id="GO:0034039">
    <property type="term" value="F:8-oxo-7,8-dihydroguanine DNA N-glycosylase activity"/>
    <property type="evidence" value="ECO:0007669"/>
    <property type="project" value="TreeGrafter"/>
</dbReference>
<dbReference type="Gene3D" id="1.10.340.30">
    <property type="entry name" value="Hypothetical protein, domain 2"/>
    <property type="match status" value="1"/>
</dbReference>
<evidence type="ECO:0000256" key="8">
    <source>
        <dbReference type="ARBA" id="ARBA00022763"/>
    </source>
</evidence>
<dbReference type="PANTHER" id="PTHR42944">
    <property type="entry name" value="ADENINE DNA GLYCOSYLASE"/>
    <property type="match status" value="1"/>
</dbReference>
<dbReference type="Gene3D" id="3.90.79.10">
    <property type="entry name" value="Nucleoside Triphosphate Pyrophosphohydrolase"/>
    <property type="match status" value="1"/>
</dbReference>
<dbReference type="InterPro" id="IPR004035">
    <property type="entry name" value="Endouclease-III_FeS-bd_BS"/>
</dbReference>
<comment type="similarity">
    <text evidence="3 14">Belongs to the Nth/MutY family.</text>
</comment>
<dbReference type="GO" id="GO:0006284">
    <property type="term" value="P:base-excision repair"/>
    <property type="evidence" value="ECO:0007669"/>
    <property type="project" value="UniProtKB-UniRule"/>
</dbReference>
<evidence type="ECO:0000256" key="13">
    <source>
        <dbReference type="ARBA" id="ARBA00023295"/>
    </source>
</evidence>
<dbReference type="EMBL" id="AGEJ01000013">
    <property type="protein sequence ID" value="EMD16823.1"/>
    <property type="molecule type" value="Genomic_DNA"/>
</dbReference>
<dbReference type="InterPro" id="IPR015797">
    <property type="entry name" value="NUDIX_hydrolase-like_dom_sf"/>
</dbReference>
<keyword evidence="8 14" id="KW-0227">DNA damage</keyword>
<dbReference type="GO" id="GO:0000701">
    <property type="term" value="F:purine-specific mismatch base pair DNA N-glycosylase activity"/>
    <property type="evidence" value="ECO:0007669"/>
    <property type="project" value="UniProtKB-EC"/>
</dbReference>
<evidence type="ECO:0000256" key="6">
    <source>
        <dbReference type="ARBA" id="ARBA00022485"/>
    </source>
</evidence>
<organism evidence="16 17">
    <name type="scientific">Eggerthia catenaformis OT 569 = DSM 20559</name>
    <dbReference type="NCBI Taxonomy" id="999415"/>
    <lineage>
        <taxon>Bacteria</taxon>
        <taxon>Bacillati</taxon>
        <taxon>Bacillota</taxon>
        <taxon>Erysipelotrichia</taxon>
        <taxon>Erysipelotrichales</taxon>
        <taxon>Coprobacillaceae</taxon>
        <taxon>Eggerthia</taxon>
    </lineage>
</organism>
<proteinExistence type="inferred from homology"/>
<comment type="catalytic activity">
    <reaction evidence="1 14">
        <text>Hydrolyzes free adenine bases from 7,8-dihydro-8-oxoguanine:adenine mismatched double-stranded DNA, leaving an apurinic site.</text>
        <dbReference type="EC" id="3.2.2.31"/>
    </reaction>
</comment>
<dbReference type="GO" id="GO:0046872">
    <property type="term" value="F:metal ion binding"/>
    <property type="evidence" value="ECO:0007669"/>
    <property type="project" value="UniProtKB-UniRule"/>
</dbReference>
<sequence>MQSELIRWYIHNKRKLPFRDIRDPYKIWISEIMLQQTTVQAVIPYYLHFIEVFPDIKTLAKASLDDVYKCWEGLGYYRRAKHIYETAQIIHIKYHDTFPDDYNTILSLKGIGPYTAGAICSFAFNQSYGAIDGNALRVLSRVYRISDNIALNKTVNTIRNLANQLIVGYDSSSFNQGLMDLANAICKPLNPLCKECPLNKVCKAYHYHEEKVLPINIKKIKKTETSYITGYITYQNKIMLIKNKSGLLENMYGLLQYEAESPYTFIEYFYNEYHADLTVNAFIKDFKHIFTHRTWYMHVYHFTLNKDIPALFSSYDTLTIPTAHKKILDYINKT</sequence>
<evidence type="ECO:0000256" key="5">
    <source>
        <dbReference type="ARBA" id="ARBA00022023"/>
    </source>
</evidence>
<dbReference type="eggNOG" id="COG1194">
    <property type="taxonomic scope" value="Bacteria"/>
</dbReference>
<dbReference type="Proteomes" id="UP000011758">
    <property type="component" value="Unassembled WGS sequence"/>
</dbReference>
<dbReference type="InterPro" id="IPR044298">
    <property type="entry name" value="MIG/MutY"/>
</dbReference>
<dbReference type="InterPro" id="IPR003651">
    <property type="entry name" value="Endonuclease3_FeS-loop_motif"/>
</dbReference>
<dbReference type="InterPro" id="IPR011257">
    <property type="entry name" value="DNA_glycosylase"/>
</dbReference>
<keyword evidence="7" id="KW-0479">Metal-binding</keyword>
<comment type="function">
    <text evidence="2">Adenine glycosylase active on G-A mispairs. MutY also corrects error-prone DNA synthesis past GO lesions which are due to the oxidatively damaged form of guanine: 7,8-dihydro-8-oxoguanine (8-oxo-dGTP).</text>
</comment>
<dbReference type="SMART" id="SM00478">
    <property type="entry name" value="ENDO3c"/>
    <property type="match status" value="1"/>
</dbReference>
<evidence type="ECO:0000256" key="14">
    <source>
        <dbReference type="RuleBase" id="RU365096"/>
    </source>
</evidence>
<dbReference type="SUPFAM" id="SSF48150">
    <property type="entry name" value="DNA-glycosylase"/>
    <property type="match status" value="1"/>
</dbReference>
<keyword evidence="13 14" id="KW-0326">Glycosidase</keyword>
<dbReference type="InterPro" id="IPR003265">
    <property type="entry name" value="HhH-GPD_domain"/>
</dbReference>
<keyword evidence="6" id="KW-0004">4Fe-4S</keyword>
<accession>M2NF35</accession>
<evidence type="ECO:0000256" key="10">
    <source>
        <dbReference type="ARBA" id="ARBA00023004"/>
    </source>
</evidence>
<dbReference type="GO" id="GO:0006298">
    <property type="term" value="P:mismatch repair"/>
    <property type="evidence" value="ECO:0007669"/>
    <property type="project" value="TreeGrafter"/>
</dbReference>
<dbReference type="InterPro" id="IPR023170">
    <property type="entry name" value="HhH_base_excis_C"/>
</dbReference>
<dbReference type="Pfam" id="PF00633">
    <property type="entry name" value="HHH"/>
    <property type="match status" value="1"/>
</dbReference>
<protein>
    <recommendedName>
        <fullName evidence="5 14">Adenine DNA glycosylase</fullName>
        <ecNumber evidence="4 14">3.2.2.31</ecNumber>
    </recommendedName>
</protein>
<keyword evidence="10 14" id="KW-0408">Iron</keyword>
<evidence type="ECO:0000256" key="9">
    <source>
        <dbReference type="ARBA" id="ARBA00022801"/>
    </source>
</evidence>
<dbReference type="CDD" id="cd00056">
    <property type="entry name" value="ENDO3c"/>
    <property type="match status" value="1"/>
</dbReference>
<dbReference type="SUPFAM" id="SSF55811">
    <property type="entry name" value="Nudix"/>
    <property type="match status" value="1"/>
</dbReference>
<dbReference type="Gene3D" id="1.10.1670.10">
    <property type="entry name" value="Helix-hairpin-Helix base-excision DNA repair enzymes (C-terminal)"/>
    <property type="match status" value="1"/>
</dbReference>
<keyword evidence="17" id="KW-1185">Reference proteome</keyword>
<dbReference type="EC" id="3.2.2.31" evidence="4 14"/>
<dbReference type="GO" id="GO:0032357">
    <property type="term" value="F:oxidized purine DNA binding"/>
    <property type="evidence" value="ECO:0007669"/>
    <property type="project" value="TreeGrafter"/>
</dbReference>
<dbReference type="BioCyc" id="ECAT999415-HMP:GTTI-888-MONOMER"/>
<reference evidence="16 17" key="1">
    <citation type="submission" date="2013-02" db="EMBL/GenBank/DDBJ databases">
        <title>The Genome Sequence of Lactobacillus catenaformis F0143.</title>
        <authorList>
            <consortium name="The Broad Institute Genome Sequencing Platform"/>
            <person name="Earl A."/>
            <person name="Ward D."/>
            <person name="Feldgarden M."/>
            <person name="Gevers D."/>
            <person name="Izard J."/>
            <person name="Blanton J.M."/>
            <person name="Mathney J."/>
            <person name="Dewhirst F.E."/>
            <person name="Young S.K."/>
            <person name="Zeng Q."/>
            <person name="Gargeya S."/>
            <person name="Fitzgerald M."/>
            <person name="Haas B."/>
            <person name="Abouelleil A."/>
            <person name="Alvarado L."/>
            <person name="Arachchi H.M."/>
            <person name="Berlin A."/>
            <person name="Chapman S.B."/>
            <person name="Gearin G."/>
            <person name="Goldberg J."/>
            <person name="Griggs A."/>
            <person name="Gujja S."/>
            <person name="Hansen M."/>
            <person name="Heiman D."/>
            <person name="Howarth C."/>
            <person name="Larimer J."/>
            <person name="Lui A."/>
            <person name="MacDonald P.J.P."/>
            <person name="McCowen C."/>
            <person name="Montmayeur A."/>
            <person name="Murphy C."/>
            <person name="Neiman D."/>
            <person name="Pearson M."/>
            <person name="Priest M."/>
            <person name="Roberts A."/>
            <person name="Saif S."/>
            <person name="Shea T."/>
            <person name="Sisk P."/>
            <person name="Stolte C."/>
            <person name="Sykes S."/>
            <person name="Wortman J."/>
            <person name="Nusbaum C."/>
            <person name="Birren B."/>
        </authorList>
    </citation>
    <scope>NUCLEOTIDE SEQUENCE [LARGE SCALE GENOMIC DNA]</scope>
    <source>
        <strain evidence="16 17">OT 569</strain>
    </source>
</reference>
<name>M2NF35_9FIRM</name>
<keyword evidence="9" id="KW-0378">Hydrolase</keyword>
<evidence type="ECO:0000256" key="2">
    <source>
        <dbReference type="ARBA" id="ARBA00002933"/>
    </source>
</evidence>
<evidence type="ECO:0000313" key="16">
    <source>
        <dbReference type="EMBL" id="EMD16823.1"/>
    </source>
</evidence>
<feature type="domain" description="HhH-GPD" evidence="15">
    <location>
        <begin position="33"/>
        <end position="184"/>
    </location>
</feature>
<comment type="caution">
    <text evidence="16">The sequence shown here is derived from an EMBL/GenBank/DDBJ whole genome shotgun (WGS) entry which is preliminary data.</text>
</comment>
<dbReference type="InterPro" id="IPR000445">
    <property type="entry name" value="HhH_motif"/>
</dbReference>
<dbReference type="FunFam" id="1.10.340.30:FF:000002">
    <property type="entry name" value="Adenine DNA glycosylase"/>
    <property type="match status" value="1"/>
</dbReference>
<dbReference type="SMART" id="SM00525">
    <property type="entry name" value="FES"/>
    <property type="match status" value="1"/>
</dbReference>
<dbReference type="GO" id="GO:0035485">
    <property type="term" value="F:adenine/guanine mispair binding"/>
    <property type="evidence" value="ECO:0007669"/>
    <property type="project" value="TreeGrafter"/>
</dbReference>
<evidence type="ECO:0000313" key="17">
    <source>
        <dbReference type="Proteomes" id="UP000011758"/>
    </source>
</evidence>
<dbReference type="PROSITE" id="PS00764">
    <property type="entry name" value="ENDONUCLEASE_III_1"/>
    <property type="match status" value="1"/>
</dbReference>